<feature type="region of interest" description="Disordered" evidence="1">
    <location>
        <begin position="153"/>
        <end position="173"/>
    </location>
</feature>
<feature type="compositionally biased region" description="Basic and acidic residues" evidence="1">
    <location>
        <begin position="155"/>
        <end position="173"/>
    </location>
</feature>
<dbReference type="EMBL" id="VSWC01000041">
    <property type="protein sequence ID" value="KAA1104863.1"/>
    <property type="molecule type" value="Genomic_DNA"/>
</dbReference>
<evidence type="ECO:0000313" key="3">
    <source>
        <dbReference type="Proteomes" id="UP000324748"/>
    </source>
</evidence>
<dbReference type="Proteomes" id="UP000324748">
    <property type="component" value="Unassembled WGS sequence"/>
</dbReference>
<sequence length="385" mass="43392">MTLVSTSLINTVQISNTPGINKAHELRVTGLRFHGPRAQGSMAPGQDPPAHSAQEIAQVSILSQTRPLEPILNPKQSPRRYNTQPHLQPYLDTAHPQSDALPSRQSTYVQKLQVSLFLIFRSNNWSLQYVSPVVTPSNQLSPQFRDQQYPVEGTKATDLRPHSRSADQRTRYDSHHIDRRYSPGRLFRPVYKEVDFNPFSARSLIDCFYVSATKADKFTLNSVINTQLSEFDRLSLLFRDQDQQPLKARNSRLSSPFHDLSQHPFKTGFSIPRSIGAVSRSVSHTFLNIPLVEGYEFNPSSCQILIGGLFVSAIDCGLFKASLSQFLLHIIGSTTVHRFLFSLQCPAIPTSALLVPQSNRLNFGFRDQVRRLLQTAPLIWQSTLV</sequence>
<evidence type="ECO:0000313" key="2">
    <source>
        <dbReference type="EMBL" id="KAA1104863.1"/>
    </source>
</evidence>
<organism evidence="2 3">
    <name type="scientific">Puccinia graminis f. sp. tritici</name>
    <dbReference type="NCBI Taxonomy" id="56615"/>
    <lineage>
        <taxon>Eukaryota</taxon>
        <taxon>Fungi</taxon>
        <taxon>Dikarya</taxon>
        <taxon>Basidiomycota</taxon>
        <taxon>Pucciniomycotina</taxon>
        <taxon>Pucciniomycetes</taxon>
        <taxon>Pucciniales</taxon>
        <taxon>Pucciniaceae</taxon>
        <taxon>Puccinia</taxon>
    </lineage>
</organism>
<reference evidence="2 3" key="1">
    <citation type="submission" date="2019-05" db="EMBL/GenBank/DDBJ databases">
        <title>Emergence of the Ug99 lineage of the wheat stem rust pathogen through somatic hybridization.</title>
        <authorList>
            <person name="Li F."/>
            <person name="Upadhyaya N.M."/>
            <person name="Sperschneider J."/>
            <person name="Matny O."/>
            <person name="Nguyen-Phuc H."/>
            <person name="Mago R."/>
            <person name="Raley C."/>
            <person name="Miller M.E."/>
            <person name="Silverstein K.A.T."/>
            <person name="Henningsen E."/>
            <person name="Hirsch C.D."/>
            <person name="Visser B."/>
            <person name="Pretorius Z.A."/>
            <person name="Steffenson B.J."/>
            <person name="Schwessinger B."/>
            <person name="Dodds P.N."/>
            <person name="Figueroa M."/>
        </authorList>
    </citation>
    <scope>NUCLEOTIDE SEQUENCE [LARGE SCALE GENOMIC DNA]</scope>
    <source>
        <strain evidence="2">21-0</strain>
    </source>
</reference>
<proteinExistence type="predicted"/>
<gene>
    <name evidence="2" type="ORF">PGT21_033226</name>
</gene>
<evidence type="ECO:0000256" key="1">
    <source>
        <dbReference type="SAM" id="MobiDB-lite"/>
    </source>
</evidence>
<accession>A0A5B0PVB6</accession>
<name>A0A5B0PVB6_PUCGR</name>
<dbReference type="AlphaFoldDB" id="A0A5B0PVB6"/>
<keyword evidence="3" id="KW-1185">Reference proteome</keyword>
<protein>
    <submittedName>
        <fullName evidence="2">Uncharacterized protein</fullName>
    </submittedName>
</protein>
<comment type="caution">
    <text evidence="2">The sequence shown here is derived from an EMBL/GenBank/DDBJ whole genome shotgun (WGS) entry which is preliminary data.</text>
</comment>